<protein>
    <submittedName>
        <fullName evidence="4">Myb-like DNA-binding domain-containing protein</fullName>
    </submittedName>
    <submittedName>
        <fullName evidence="6">Myb-like_DNA-binding domain-containing protein</fullName>
    </submittedName>
</protein>
<evidence type="ECO:0000313" key="2">
    <source>
        <dbReference type="EMBL" id="CAI9925250.1"/>
    </source>
</evidence>
<dbReference type="GO" id="GO:0015078">
    <property type="term" value="F:proton transmembrane transporter activity"/>
    <property type="evidence" value="ECO:0007669"/>
    <property type="project" value="InterPro"/>
</dbReference>
<dbReference type="Gene3D" id="1.10.10.60">
    <property type="entry name" value="Homeodomain-like"/>
    <property type="match status" value="1"/>
</dbReference>
<evidence type="ECO:0000313" key="5">
    <source>
        <dbReference type="EMBL" id="CAI9926800.1"/>
    </source>
</evidence>
<evidence type="ECO:0000313" key="10">
    <source>
        <dbReference type="Proteomes" id="UP001642409"/>
    </source>
</evidence>
<feature type="domain" description="Myb-like" evidence="1">
    <location>
        <begin position="7"/>
        <end position="58"/>
    </location>
</feature>
<evidence type="ECO:0000313" key="7">
    <source>
        <dbReference type="EMBL" id="CAL6094839.1"/>
    </source>
</evidence>
<evidence type="ECO:0000313" key="8">
    <source>
        <dbReference type="EMBL" id="CAL6094843.1"/>
    </source>
</evidence>
<dbReference type="AlphaFoldDB" id="A0AA86NVK0"/>
<dbReference type="InterPro" id="IPR001005">
    <property type="entry name" value="SANT/Myb"/>
</dbReference>
<dbReference type="EMBL" id="CAXDID020000470">
    <property type="protein sequence ID" value="CAL6094839.1"/>
    <property type="molecule type" value="Genomic_DNA"/>
</dbReference>
<dbReference type="GO" id="GO:0003677">
    <property type="term" value="F:DNA binding"/>
    <property type="evidence" value="ECO:0007669"/>
    <property type="project" value="UniProtKB-KW"/>
</dbReference>
<evidence type="ECO:0000313" key="9">
    <source>
        <dbReference type="EMBL" id="CAL6117081.1"/>
    </source>
</evidence>
<dbReference type="CDD" id="cd00167">
    <property type="entry name" value="SANT"/>
    <property type="match status" value="1"/>
</dbReference>
<accession>A0AA86NVK0</accession>
<evidence type="ECO:0000313" key="4">
    <source>
        <dbReference type="EMBL" id="CAI9926798.1"/>
    </source>
</evidence>
<dbReference type="GO" id="GO:0045259">
    <property type="term" value="C:proton-transporting ATP synthase complex"/>
    <property type="evidence" value="ECO:0007669"/>
    <property type="project" value="UniProtKB-KW"/>
</dbReference>
<sequence length="101" mass="12183">MKNNYRRSDVNCLQWSQADIQLLIEAQKLQGNNWTYICRHYFPNRSANQVKCKYNYLERKEQKQGQQIQERLVVLGVVSTQLCEEESCQLYLPQYSFYLHE</sequence>
<organism evidence="4">
    <name type="scientific">Hexamita inflata</name>
    <dbReference type="NCBI Taxonomy" id="28002"/>
    <lineage>
        <taxon>Eukaryota</taxon>
        <taxon>Metamonada</taxon>
        <taxon>Diplomonadida</taxon>
        <taxon>Hexamitidae</taxon>
        <taxon>Hexamitinae</taxon>
        <taxon>Hexamita</taxon>
    </lineage>
</organism>
<dbReference type="Proteomes" id="UP001642409">
    <property type="component" value="Unassembled WGS sequence"/>
</dbReference>
<dbReference type="EMBL" id="CATOUU010000372">
    <property type="protein sequence ID" value="CAI9926796.1"/>
    <property type="molecule type" value="Genomic_DNA"/>
</dbReference>
<name>A0AA86NVK0_9EUKA</name>
<reference evidence="4" key="1">
    <citation type="submission" date="2023-06" db="EMBL/GenBank/DDBJ databases">
        <authorList>
            <person name="Kurt Z."/>
        </authorList>
    </citation>
    <scope>NUCLEOTIDE SEQUENCE</scope>
</reference>
<evidence type="ECO:0000313" key="6">
    <source>
        <dbReference type="EMBL" id="CAL6094835.1"/>
    </source>
</evidence>
<dbReference type="EMBL" id="CAXDID020000470">
    <property type="protein sequence ID" value="CAL6094835.1"/>
    <property type="molecule type" value="Genomic_DNA"/>
</dbReference>
<dbReference type="Pfam" id="PF00249">
    <property type="entry name" value="Myb_DNA-binding"/>
    <property type="match status" value="1"/>
</dbReference>
<evidence type="ECO:0000313" key="3">
    <source>
        <dbReference type="EMBL" id="CAI9926796.1"/>
    </source>
</evidence>
<keyword evidence="4" id="KW-0238">DNA-binding</keyword>
<dbReference type="EMBL" id="CATOUU010000340">
    <property type="protein sequence ID" value="CAI9925250.1"/>
    <property type="molecule type" value="Genomic_DNA"/>
</dbReference>
<gene>
    <name evidence="2" type="ORF">HINF_LOCUS12895</name>
    <name evidence="3" type="ORF">HINF_LOCUS14441</name>
    <name evidence="4" type="ORF">HINF_LOCUS14443</name>
    <name evidence="5" type="ORF">HINF_LOCUS14445</name>
    <name evidence="6" type="ORF">HINF_LOCUS67659</name>
    <name evidence="7" type="ORF">HINF_LOCUS67661</name>
    <name evidence="8" type="ORF">HINF_LOCUS67663</name>
    <name evidence="9" type="ORF">HINF_LOCUS79305</name>
</gene>
<dbReference type="EMBL" id="CAXDID020001169">
    <property type="protein sequence ID" value="CAL6117081.1"/>
    <property type="molecule type" value="Genomic_DNA"/>
</dbReference>
<reference evidence="6 10" key="2">
    <citation type="submission" date="2024-07" db="EMBL/GenBank/DDBJ databases">
        <authorList>
            <person name="Akdeniz Z."/>
        </authorList>
    </citation>
    <scope>NUCLEOTIDE SEQUENCE [LARGE SCALE GENOMIC DNA]</scope>
</reference>
<dbReference type="EMBL" id="CATOUU010000372">
    <property type="protein sequence ID" value="CAI9926798.1"/>
    <property type="molecule type" value="Genomic_DNA"/>
</dbReference>
<evidence type="ECO:0000259" key="1">
    <source>
        <dbReference type="PROSITE" id="PS50090"/>
    </source>
</evidence>
<dbReference type="InterPro" id="IPR009057">
    <property type="entry name" value="Homeodomain-like_sf"/>
</dbReference>
<dbReference type="SUPFAM" id="SSF46689">
    <property type="entry name" value="Homeodomain-like"/>
    <property type="match status" value="1"/>
</dbReference>
<keyword evidence="10" id="KW-1185">Reference proteome</keyword>
<dbReference type="GO" id="GO:0015986">
    <property type="term" value="P:proton motive force-driven ATP synthesis"/>
    <property type="evidence" value="ECO:0007669"/>
    <property type="project" value="InterPro"/>
</dbReference>
<dbReference type="EMBL" id="CATOUU010000372">
    <property type="protein sequence ID" value="CAI9926800.1"/>
    <property type="molecule type" value="Genomic_DNA"/>
</dbReference>
<comment type="caution">
    <text evidence="4">The sequence shown here is derived from an EMBL/GenBank/DDBJ whole genome shotgun (WGS) entry which is preliminary data.</text>
</comment>
<dbReference type="GO" id="GO:0031966">
    <property type="term" value="C:mitochondrial membrane"/>
    <property type="evidence" value="ECO:0007669"/>
    <property type="project" value="UniProtKB-SubCell"/>
</dbReference>
<dbReference type="PROSITE" id="PS50090">
    <property type="entry name" value="MYB_LIKE"/>
    <property type="match status" value="1"/>
</dbReference>
<dbReference type="SMART" id="SM00717">
    <property type="entry name" value="SANT"/>
    <property type="match status" value="1"/>
</dbReference>
<proteinExistence type="predicted"/>
<dbReference type="EMBL" id="CAXDID020000470">
    <property type="protein sequence ID" value="CAL6094843.1"/>
    <property type="molecule type" value="Genomic_DNA"/>
</dbReference>